<dbReference type="InterPro" id="IPR009057">
    <property type="entry name" value="Homeodomain-like_sf"/>
</dbReference>
<comment type="caution">
    <text evidence="5">The sequence shown here is derived from an EMBL/GenBank/DDBJ whole genome shotgun (WGS) entry which is preliminary data.</text>
</comment>
<name>A0ABT1FWW4_9BACT</name>
<dbReference type="EMBL" id="JAMZEL010000011">
    <property type="protein sequence ID" value="MCP1385243.1"/>
    <property type="molecule type" value="Genomic_DNA"/>
</dbReference>
<keyword evidence="6" id="KW-1185">Reference proteome</keyword>
<dbReference type="RefSeq" id="WP_253531514.1">
    <property type="nucleotide sequence ID" value="NZ_JAMZEL010000011.1"/>
</dbReference>
<dbReference type="PANTHER" id="PTHR43280:SF2">
    <property type="entry name" value="HTH-TYPE TRANSCRIPTIONAL REGULATOR EXSA"/>
    <property type="match status" value="1"/>
</dbReference>
<sequence>MEGTNSLMGTQSQPLYVSIHVESKELAMIVQFLLQRNIYFKVDSPYSNSMQLEASYNSHSISLKKPTVNHHLSKYKGIEKVDSILDNHLANAKNPEMQQVAQSLGLSISVFKRIFKEIYGVSFYEYYLNKKMKYAAELLLKGLRGGLVSEMIGYSQPIKFTKMFKKHFGITPKKYQLQSKITSELNL</sequence>
<dbReference type="InterPro" id="IPR018060">
    <property type="entry name" value="HTH_AraC"/>
</dbReference>
<feature type="domain" description="HTH araC/xylS-type" evidence="4">
    <location>
        <begin position="79"/>
        <end position="178"/>
    </location>
</feature>
<evidence type="ECO:0000259" key="4">
    <source>
        <dbReference type="PROSITE" id="PS01124"/>
    </source>
</evidence>
<gene>
    <name evidence="5" type="ORF">NCI00_22575</name>
</gene>
<evidence type="ECO:0000256" key="2">
    <source>
        <dbReference type="ARBA" id="ARBA00023125"/>
    </source>
</evidence>
<dbReference type="SUPFAM" id="SSF46689">
    <property type="entry name" value="Homeodomain-like"/>
    <property type="match status" value="2"/>
</dbReference>
<reference evidence="5 6" key="1">
    <citation type="submission" date="2022-06" db="EMBL/GenBank/DDBJ databases">
        <title>Runella sp. S5 genome sequencing.</title>
        <authorList>
            <person name="Park S."/>
        </authorList>
    </citation>
    <scope>NUCLEOTIDE SEQUENCE [LARGE SCALE GENOMIC DNA]</scope>
    <source>
        <strain evidence="5 6">S5</strain>
    </source>
</reference>
<organism evidence="5 6">
    <name type="scientific">Runella salmonicolor</name>
    <dbReference type="NCBI Taxonomy" id="2950278"/>
    <lineage>
        <taxon>Bacteria</taxon>
        <taxon>Pseudomonadati</taxon>
        <taxon>Bacteroidota</taxon>
        <taxon>Cytophagia</taxon>
        <taxon>Cytophagales</taxon>
        <taxon>Spirosomataceae</taxon>
        <taxon>Runella</taxon>
    </lineage>
</organism>
<dbReference type="Pfam" id="PF12833">
    <property type="entry name" value="HTH_18"/>
    <property type="match status" value="1"/>
</dbReference>
<accession>A0ABT1FWW4</accession>
<proteinExistence type="predicted"/>
<evidence type="ECO:0000313" key="6">
    <source>
        <dbReference type="Proteomes" id="UP001204772"/>
    </source>
</evidence>
<dbReference type="PROSITE" id="PS01124">
    <property type="entry name" value="HTH_ARAC_FAMILY_2"/>
    <property type="match status" value="1"/>
</dbReference>
<protein>
    <submittedName>
        <fullName evidence="5">AraC family transcriptional regulator</fullName>
    </submittedName>
</protein>
<keyword evidence="2" id="KW-0238">DNA-binding</keyword>
<evidence type="ECO:0000256" key="1">
    <source>
        <dbReference type="ARBA" id="ARBA00023015"/>
    </source>
</evidence>
<keyword evidence="1" id="KW-0805">Transcription regulation</keyword>
<keyword evidence="3" id="KW-0804">Transcription</keyword>
<dbReference type="SMART" id="SM00342">
    <property type="entry name" value="HTH_ARAC"/>
    <property type="match status" value="1"/>
</dbReference>
<dbReference type="Gene3D" id="1.10.10.60">
    <property type="entry name" value="Homeodomain-like"/>
    <property type="match status" value="2"/>
</dbReference>
<dbReference type="Proteomes" id="UP001204772">
    <property type="component" value="Unassembled WGS sequence"/>
</dbReference>
<evidence type="ECO:0000313" key="5">
    <source>
        <dbReference type="EMBL" id="MCP1385243.1"/>
    </source>
</evidence>
<evidence type="ECO:0000256" key="3">
    <source>
        <dbReference type="ARBA" id="ARBA00023163"/>
    </source>
</evidence>
<dbReference type="PANTHER" id="PTHR43280">
    <property type="entry name" value="ARAC-FAMILY TRANSCRIPTIONAL REGULATOR"/>
    <property type="match status" value="1"/>
</dbReference>